<dbReference type="Proteomes" id="UP001299546">
    <property type="component" value="Unassembled WGS sequence"/>
</dbReference>
<gene>
    <name evidence="9" type="ORF">LIZ65_09545</name>
</gene>
<sequence>MKYDAETFLMETLKIPTVNGKDDERALAVFLRDFLKDCGVSAVVQEIDSKRANVIGVLEGKSKETVIWNGHLDTVPYGKMGEWKTEPSVPIKKNGCIYARGASDMKSGLAAMAYVLGTMKKKGYVPSHTIYFCGTCDEEKDGLGAKQLLEYQMLGEPALLLIGEPTGLRPGTVQKGCIWLQLKIQGRTSHGAYPEQGVNAVEYGIRIFQDLKECLKKYNHEILGEPTCQITMAEGGIAPNMTPDMAEFMLDIRVIPGITTLMVSEWTQEIIDKYKAETDGQLKAEVHIKNDRQAIEIDSTNPWLKKLQWELELKGLPKERTGINYFTDASILAKGIPNTPVLLFGPGQPEMAHKPNEYVEIEKYLQYITVLSRLF</sequence>
<dbReference type="Gene3D" id="3.30.70.360">
    <property type="match status" value="1"/>
</dbReference>
<accession>A0ABS8DGK2</accession>
<organism evidence="9 10">
    <name type="scientific">Bariatricus massiliensis</name>
    <dbReference type="NCBI Taxonomy" id="1745713"/>
    <lineage>
        <taxon>Bacteria</taxon>
        <taxon>Bacillati</taxon>
        <taxon>Bacillota</taxon>
        <taxon>Clostridia</taxon>
        <taxon>Lachnospirales</taxon>
        <taxon>Lachnospiraceae</taxon>
        <taxon>Bariatricus</taxon>
    </lineage>
</organism>
<keyword evidence="5" id="KW-0378">Hydrolase</keyword>
<keyword evidence="7" id="KW-0170">Cobalt</keyword>
<keyword evidence="4" id="KW-0479">Metal-binding</keyword>
<comment type="cofactor">
    <cofactor evidence="1">
        <name>Co(2+)</name>
        <dbReference type="ChEBI" id="CHEBI:48828"/>
    </cofactor>
</comment>
<dbReference type="CDD" id="cd08659">
    <property type="entry name" value="M20_ArgE_DapE-like"/>
    <property type="match status" value="1"/>
</dbReference>
<evidence type="ECO:0000259" key="8">
    <source>
        <dbReference type="Pfam" id="PF07687"/>
    </source>
</evidence>
<dbReference type="InterPro" id="IPR036264">
    <property type="entry name" value="Bact_exopeptidase_dim_dom"/>
</dbReference>
<dbReference type="InterPro" id="IPR050072">
    <property type="entry name" value="Peptidase_M20A"/>
</dbReference>
<keyword evidence="6" id="KW-0862">Zinc</keyword>
<keyword evidence="10" id="KW-1185">Reference proteome</keyword>
<reference evidence="9 10" key="1">
    <citation type="submission" date="2021-10" db="EMBL/GenBank/DDBJ databases">
        <title>Collection of gut derived symbiotic bacterial strains cultured from healthy donors.</title>
        <authorList>
            <person name="Lin H."/>
            <person name="Littmann E."/>
            <person name="Kohout C."/>
            <person name="Pamer E.G."/>
        </authorList>
    </citation>
    <scope>NUCLEOTIDE SEQUENCE [LARGE SCALE GENOMIC DNA]</scope>
    <source>
        <strain evidence="9 10">DFI.1.165</strain>
    </source>
</reference>
<evidence type="ECO:0000256" key="3">
    <source>
        <dbReference type="ARBA" id="ARBA00006247"/>
    </source>
</evidence>
<comment type="cofactor">
    <cofactor evidence="2">
        <name>Zn(2+)</name>
        <dbReference type="ChEBI" id="CHEBI:29105"/>
    </cofactor>
</comment>
<evidence type="ECO:0000256" key="1">
    <source>
        <dbReference type="ARBA" id="ARBA00001941"/>
    </source>
</evidence>
<evidence type="ECO:0000256" key="5">
    <source>
        <dbReference type="ARBA" id="ARBA00022801"/>
    </source>
</evidence>
<evidence type="ECO:0000256" key="6">
    <source>
        <dbReference type="ARBA" id="ARBA00022833"/>
    </source>
</evidence>
<name>A0ABS8DGK2_9FIRM</name>
<dbReference type="NCBIfam" id="TIGR01910">
    <property type="entry name" value="DapE-ArgE"/>
    <property type="match status" value="1"/>
</dbReference>
<dbReference type="SUPFAM" id="SSF55031">
    <property type="entry name" value="Bacterial exopeptidase dimerisation domain"/>
    <property type="match status" value="1"/>
</dbReference>
<dbReference type="Pfam" id="PF01546">
    <property type="entry name" value="Peptidase_M20"/>
    <property type="match status" value="1"/>
</dbReference>
<protein>
    <submittedName>
        <fullName evidence="9">M20 family metallopeptidase</fullName>
    </submittedName>
</protein>
<comment type="caution">
    <text evidence="9">The sequence shown here is derived from an EMBL/GenBank/DDBJ whole genome shotgun (WGS) entry which is preliminary data.</text>
</comment>
<evidence type="ECO:0000313" key="9">
    <source>
        <dbReference type="EMBL" id="MCB7387533.1"/>
    </source>
</evidence>
<proteinExistence type="inferred from homology"/>
<evidence type="ECO:0000313" key="10">
    <source>
        <dbReference type="Proteomes" id="UP001299546"/>
    </source>
</evidence>
<dbReference type="PANTHER" id="PTHR43808">
    <property type="entry name" value="ACETYLORNITHINE DEACETYLASE"/>
    <property type="match status" value="1"/>
</dbReference>
<dbReference type="InterPro" id="IPR010182">
    <property type="entry name" value="ArgE/DapE"/>
</dbReference>
<evidence type="ECO:0000256" key="7">
    <source>
        <dbReference type="ARBA" id="ARBA00023285"/>
    </source>
</evidence>
<dbReference type="RefSeq" id="WP_066737424.1">
    <property type="nucleotide sequence ID" value="NZ_JAJCIQ010000005.1"/>
</dbReference>
<feature type="domain" description="Peptidase M20 dimerisation" evidence="8">
    <location>
        <begin position="174"/>
        <end position="277"/>
    </location>
</feature>
<dbReference type="SUPFAM" id="SSF53187">
    <property type="entry name" value="Zn-dependent exopeptidases"/>
    <property type="match status" value="1"/>
</dbReference>
<dbReference type="Gene3D" id="3.40.630.10">
    <property type="entry name" value="Zn peptidases"/>
    <property type="match status" value="2"/>
</dbReference>
<evidence type="ECO:0000256" key="2">
    <source>
        <dbReference type="ARBA" id="ARBA00001947"/>
    </source>
</evidence>
<dbReference type="InterPro" id="IPR011650">
    <property type="entry name" value="Peptidase_M20_dimer"/>
</dbReference>
<evidence type="ECO:0000256" key="4">
    <source>
        <dbReference type="ARBA" id="ARBA00022723"/>
    </source>
</evidence>
<dbReference type="EMBL" id="JAJCIS010000004">
    <property type="protein sequence ID" value="MCB7387533.1"/>
    <property type="molecule type" value="Genomic_DNA"/>
</dbReference>
<comment type="similarity">
    <text evidence="3">Belongs to the peptidase M20A family.</text>
</comment>
<dbReference type="Pfam" id="PF07687">
    <property type="entry name" value="M20_dimer"/>
    <property type="match status" value="1"/>
</dbReference>
<dbReference type="InterPro" id="IPR002933">
    <property type="entry name" value="Peptidase_M20"/>
</dbReference>